<reference evidence="1 2" key="1">
    <citation type="journal article" date="2015" name="Plant Cell">
        <title>Oil accumulation by the oleaginous diatom Fistulifera solaris as revealed by the genome and transcriptome.</title>
        <authorList>
            <person name="Tanaka T."/>
            <person name="Maeda Y."/>
            <person name="Veluchamy A."/>
            <person name="Tanaka M."/>
            <person name="Abida H."/>
            <person name="Marechal E."/>
            <person name="Bowler C."/>
            <person name="Muto M."/>
            <person name="Sunaga Y."/>
            <person name="Tanaka M."/>
            <person name="Yoshino T."/>
            <person name="Taniguchi T."/>
            <person name="Fukuda Y."/>
            <person name="Nemoto M."/>
            <person name="Matsumoto M."/>
            <person name="Wong P.S."/>
            <person name="Aburatani S."/>
            <person name="Fujibuchi W."/>
        </authorList>
    </citation>
    <scope>NUCLEOTIDE SEQUENCE [LARGE SCALE GENOMIC DNA]</scope>
    <source>
        <strain evidence="1 2">JPCC DA0580</strain>
    </source>
</reference>
<gene>
    <name evidence="1" type="ORF">FisN_2HuN27</name>
</gene>
<protein>
    <submittedName>
        <fullName evidence="1">Uncharacterized protein</fullName>
    </submittedName>
</protein>
<evidence type="ECO:0000313" key="2">
    <source>
        <dbReference type="Proteomes" id="UP000198406"/>
    </source>
</evidence>
<name>A0A1Z5JIF1_FISSO</name>
<sequence>MKKRKAKGPLLQLITEEKMTCEQKDFVSNFTDDPPKIYKLLRTPAHLDEIDWEKLDNTAICRKNGLIIWIGRPAIRDCFTSTIPFTVHVGEIQRDGAIFNIQYKEDHDGIIETAAWLASRKRGEGSNVRIEIDVSTLDRDTLPEVLKPNQIACLLDACPTRKFELLDGFWYPEQSVVLATRPYPIDLILGEEESGDGCFQFQDEGAAFVDALVQREASFGSLSLRFDEHWVAIGYRSLRRLFGSETHFEKLELCKLDDLSVLFPFEANTEVLEYDFYVDPVDPDVFNYLDIFAKDLRIKMLIGFEASDRFFEAVVDPFWARLAELGHFER</sequence>
<proteinExistence type="predicted"/>
<dbReference type="AlphaFoldDB" id="A0A1Z5JIF1"/>
<evidence type="ECO:0000313" key="1">
    <source>
        <dbReference type="EMBL" id="GAX13706.1"/>
    </source>
</evidence>
<comment type="caution">
    <text evidence="1">The sequence shown here is derived from an EMBL/GenBank/DDBJ whole genome shotgun (WGS) entry which is preliminary data.</text>
</comment>
<dbReference type="Proteomes" id="UP000198406">
    <property type="component" value="Unassembled WGS sequence"/>
</dbReference>
<dbReference type="InParanoid" id="A0A1Z5JIF1"/>
<keyword evidence="2" id="KW-1185">Reference proteome</keyword>
<organism evidence="1 2">
    <name type="scientific">Fistulifera solaris</name>
    <name type="common">Oleaginous diatom</name>
    <dbReference type="NCBI Taxonomy" id="1519565"/>
    <lineage>
        <taxon>Eukaryota</taxon>
        <taxon>Sar</taxon>
        <taxon>Stramenopiles</taxon>
        <taxon>Ochrophyta</taxon>
        <taxon>Bacillariophyta</taxon>
        <taxon>Bacillariophyceae</taxon>
        <taxon>Bacillariophycidae</taxon>
        <taxon>Naviculales</taxon>
        <taxon>Naviculaceae</taxon>
        <taxon>Fistulifera</taxon>
    </lineage>
</organism>
<accession>A0A1Z5JIF1</accession>
<dbReference type="EMBL" id="BDSP01000072">
    <property type="protein sequence ID" value="GAX13706.1"/>
    <property type="molecule type" value="Genomic_DNA"/>
</dbReference>